<organism evidence="2 3">
    <name type="scientific">Thermotalea metallivorans</name>
    <dbReference type="NCBI Taxonomy" id="520762"/>
    <lineage>
        <taxon>Bacteria</taxon>
        <taxon>Bacillati</taxon>
        <taxon>Bacillota</taxon>
        <taxon>Clostridia</taxon>
        <taxon>Peptostreptococcales</taxon>
        <taxon>Thermotaleaceae</taxon>
        <taxon>Thermotalea</taxon>
    </lineage>
</organism>
<name>A0A140L2G9_9FIRM</name>
<proteinExistence type="predicted"/>
<protein>
    <recommendedName>
        <fullName evidence="4">Peptidase MA-like domain-containing protein</fullName>
    </recommendedName>
</protein>
<dbReference type="Proteomes" id="UP000070456">
    <property type="component" value="Unassembled WGS sequence"/>
</dbReference>
<dbReference type="RefSeq" id="WP_068556704.1">
    <property type="nucleotide sequence ID" value="NZ_LOEE01000046.1"/>
</dbReference>
<gene>
    <name evidence="2" type="ORF">AN619_20840</name>
</gene>
<keyword evidence="3" id="KW-1185">Reference proteome</keyword>
<evidence type="ECO:0000313" key="2">
    <source>
        <dbReference type="EMBL" id="KXG74744.1"/>
    </source>
</evidence>
<dbReference type="STRING" id="520762.AN619_20840"/>
<evidence type="ECO:0000256" key="1">
    <source>
        <dbReference type="SAM" id="SignalP"/>
    </source>
</evidence>
<reference evidence="2 3" key="1">
    <citation type="submission" date="2015-12" db="EMBL/GenBank/DDBJ databases">
        <title>Draft genome sequence of the thermoanaerobe Thermotalea metallivorans, an isolate from the runoff channel of the Great Artesian Basin, Australia.</title>
        <authorList>
            <person name="Patel B.K."/>
        </authorList>
    </citation>
    <scope>NUCLEOTIDE SEQUENCE [LARGE SCALE GENOMIC DNA]</scope>
    <source>
        <strain evidence="2 3">B2-1</strain>
    </source>
</reference>
<dbReference type="OrthoDB" id="57539at2"/>
<dbReference type="EMBL" id="LOEE01000046">
    <property type="protein sequence ID" value="KXG74744.1"/>
    <property type="molecule type" value="Genomic_DNA"/>
</dbReference>
<evidence type="ECO:0008006" key="4">
    <source>
        <dbReference type="Google" id="ProtNLM"/>
    </source>
</evidence>
<feature type="signal peptide" evidence="1">
    <location>
        <begin position="1"/>
        <end position="24"/>
    </location>
</feature>
<evidence type="ECO:0000313" key="3">
    <source>
        <dbReference type="Proteomes" id="UP000070456"/>
    </source>
</evidence>
<feature type="chain" id="PRO_5039628399" description="Peptidase MA-like domain-containing protein" evidence="1">
    <location>
        <begin position="25"/>
        <end position="383"/>
    </location>
</feature>
<keyword evidence="1" id="KW-0732">Signal</keyword>
<sequence>MRKWKCSLFVVLCMTLLWPGSCSKEEEKAKREIIDLIKYQEKLVNEKKVDEYVSTLSWKSPEYVAEKKSWMRDIKNNDIQGYTLAVEKIEIVDQQVAYVDIIQNYHFQNKNYQMRYPLVVMKERGSWKDGDLKFNSIYTEHFEIKYFDSSKKYAKKIRTVCEEAYENVKERYGEAVEGITVIKLYKDKEMLRQSVKLSFGWQFAGWYEYPESIKTTEFEDAQQYREILEHELIHKLTIKKSNNNLPYWFAEGLAMYFSNFENQPEIYSTKTYYVNSYRDHWMNIEQLEKLNLEAMEREEEISNYYDGSGMIVKFMIETYGLNAVKKIVEVLGQYDYQEGTGAEVDRISVKRFHQVVPKVLGISVDELDGAWEKYLKEPLDNGR</sequence>
<accession>A0A140L2G9</accession>
<dbReference type="AlphaFoldDB" id="A0A140L2G9"/>
<comment type="caution">
    <text evidence="2">The sequence shown here is derived from an EMBL/GenBank/DDBJ whole genome shotgun (WGS) entry which is preliminary data.</text>
</comment>